<dbReference type="AlphaFoldDB" id="A0A0V1E6D6"/>
<sequence length="122" mass="13779">LDFSSNVLSTCRRHWAEWQILVFRCQSGSLCSVEEKIHQASNHPKTFQATQKMFCNKWNGIAERQGFQTALECKLPTEFGALKPNLIMLKDNKAFVLDVTVAWEGGRPLNLINKGNVGKCIP</sequence>
<proteinExistence type="predicted"/>
<dbReference type="Proteomes" id="UP000054632">
    <property type="component" value="Unassembled WGS sequence"/>
</dbReference>
<feature type="non-terminal residue" evidence="1">
    <location>
        <position position="1"/>
    </location>
</feature>
<evidence type="ECO:0000313" key="1">
    <source>
        <dbReference type="EMBL" id="KRY69308.1"/>
    </source>
</evidence>
<organism evidence="1 2">
    <name type="scientific">Trichinella pseudospiralis</name>
    <name type="common">Parasitic roundworm</name>
    <dbReference type="NCBI Taxonomy" id="6337"/>
    <lineage>
        <taxon>Eukaryota</taxon>
        <taxon>Metazoa</taxon>
        <taxon>Ecdysozoa</taxon>
        <taxon>Nematoda</taxon>
        <taxon>Enoplea</taxon>
        <taxon>Dorylaimia</taxon>
        <taxon>Trichinellida</taxon>
        <taxon>Trichinellidae</taxon>
        <taxon>Trichinella</taxon>
    </lineage>
</organism>
<dbReference type="EMBL" id="JYDR01000093">
    <property type="protein sequence ID" value="KRY69308.1"/>
    <property type="molecule type" value="Genomic_DNA"/>
</dbReference>
<protein>
    <submittedName>
        <fullName evidence="1">Uncharacterized protein</fullName>
    </submittedName>
</protein>
<evidence type="ECO:0000313" key="2">
    <source>
        <dbReference type="Proteomes" id="UP000054632"/>
    </source>
</evidence>
<comment type="caution">
    <text evidence="1">The sequence shown here is derived from an EMBL/GenBank/DDBJ whole genome shotgun (WGS) entry which is preliminary data.</text>
</comment>
<reference evidence="1 2" key="1">
    <citation type="submission" date="2015-01" db="EMBL/GenBank/DDBJ databases">
        <title>Evolution of Trichinella species and genotypes.</title>
        <authorList>
            <person name="Korhonen P.K."/>
            <person name="Edoardo P."/>
            <person name="Giuseppe L.R."/>
            <person name="Gasser R.B."/>
        </authorList>
    </citation>
    <scope>NUCLEOTIDE SEQUENCE [LARGE SCALE GENOMIC DNA]</scope>
    <source>
        <strain evidence="1">ISS13</strain>
    </source>
</reference>
<accession>A0A0V1E6D6</accession>
<gene>
    <name evidence="1" type="ORF">T4A_2857</name>
</gene>
<name>A0A0V1E6D6_TRIPS</name>